<dbReference type="Pfam" id="PF00440">
    <property type="entry name" value="TetR_N"/>
    <property type="match status" value="1"/>
</dbReference>
<evidence type="ECO:0000259" key="6">
    <source>
        <dbReference type="PROSITE" id="PS50977"/>
    </source>
</evidence>
<dbReference type="InterPro" id="IPR050109">
    <property type="entry name" value="HTH-type_TetR-like_transc_reg"/>
</dbReference>
<proteinExistence type="predicted"/>
<evidence type="ECO:0000256" key="5">
    <source>
        <dbReference type="SAM" id="MobiDB-lite"/>
    </source>
</evidence>
<evidence type="ECO:0000256" key="3">
    <source>
        <dbReference type="ARBA" id="ARBA00023163"/>
    </source>
</evidence>
<comment type="caution">
    <text evidence="7">The sequence shown here is derived from an EMBL/GenBank/DDBJ whole genome shotgun (WGS) entry which is preliminary data.</text>
</comment>
<reference evidence="7 8" key="1">
    <citation type="submission" date="2022-06" db="EMBL/GenBank/DDBJ databases">
        <title>Mycolicibacterium sp. CAU 1645 isolated from seawater.</title>
        <authorList>
            <person name="Kim W."/>
        </authorList>
    </citation>
    <scope>NUCLEOTIDE SEQUENCE [LARGE SCALE GENOMIC DNA]</scope>
    <source>
        <strain evidence="7 8">CAU 1645</strain>
    </source>
</reference>
<dbReference type="RefSeq" id="WP_255059345.1">
    <property type="nucleotide sequence ID" value="NZ_JANDBD010000003.1"/>
</dbReference>
<evidence type="ECO:0000256" key="2">
    <source>
        <dbReference type="ARBA" id="ARBA00023125"/>
    </source>
</evidence>
<keyword evidence="2 4" id="KW-0238">DNA-binding</keyword>
<evidence type="ECO:0000313" key="8">
    <source>
        <dbReference type="Proteomes" id="UP001651690"/>
    </source>
</evidence>
<feature type="compositionally biased region" description="Low complexity" evidence="5">
    <location>
        <begin position="1"/>
        <end position="11"/>
    </location>
</feature>
<dbReference type="InterPro" id="IPR009057">
    <property type="entry name" value="Homeodomain-like_sf"/>
</dbReference>
<evidence type="ECO:0000313" key="7">
    <source>
        <dbReference type="EMBL" id="MCP9272166.1"/>
    </source>
</evidence>
<dbReference type="Proteomes" id="UP001651690">
    <property type="component" value="Unassembled WGS sequence"/>
</dbReference>
<evidence type="ECO:0000256" key="4">
    <source>
        <dbReference type="PROSITE-ProRule" id="PRU00335"/>
    </source>
</evidence>
<accession>A0ABT1LZ53</accession>
<keyword evidence="8" id="KW-1185">Reference proteome</keyword>
<feature type="DNA-binding region" description="H-T-H motif" evidence="4">
    <location>
        <begin position="42"/>
        <end position="61"/>
    </location>
</feature>
<dbReference type="EMBL" id="JANDBD010000003">
    <property type="protein sequence ID" value="MCP9272166.1"/>
    <property type="molecule type" value="Genomic_DNA"/>
</dbReference>
<dbReference type="PANTHER" id="PTHR30055">
    <property type="entry name" value="HTH-TYPE TRANSCRIPTIONAL REGULATOR RUTR"/>
    <property type="match status" value="1"/>
</dbReference>
<dbReference type="PANTHER" id="PTHR30055:SF234">
    <property type="entry name" value="HTH-TYPE TRANSCRIPTIONAL REGULATOR BETI"/>
    <property type="match status" value="1"/>
</dbReference>
<dbReference type="Gene3D" id="1.10.357.10">
    <property type="entry name" value="Tetracycline Repressor, domain 2"/>
    <property type="match status" value="1"/>
</dbReference>
<dbReference type="PRINTS" id="PR00455">
    <property type="entry name" value="HTHTETR"/>
</dbReference>
<feature type="region of interest" description="Disordered" evidence="5">
    <location>
        <begin position="1"/>
        <end position="21"/>
    </location>
</feature>
<evidence type="ECO:0000256" key="1">
    <source>
        <dbReference type="ARBA" id="ARBA00023015"/>
    </source>
</evidence>
<dbReference type="SUPFAM" id="SSF46689">
    <property type="entry name" value="Homeodomain-like"/>
    <property type="match status" value="1"/>
</dbReference>
<gene>
    <name evidence="7" type="ORF">NM203_08205</name>
</gene>
<dbReference type="InterPro" id="IPR001647">
    <property type="entry name" value="HTH_TetR"/>
</dbReference>
<protein>
    <submittedName>
        <fullName evidence="7">TetR/AcrR family transcriptional regulator</fullName>
    </submittedName>
</protein>
<dbReference type="PROSITE" id="PS50977">
    <property type="entry name" value="HTH_TETR_2"/>
    <property type="match status" value="1"/>
</dbReference>
<keyword evidence="1" id="KW-0805">Transcription regulation</keyword>
<sequence length="210" mass="22336">MPPASSAAPRGRAAHLGPERRRPQVLDAALAITVEQGVAQVTIGSIADRLGVTRPVIYACFDDRVALITALLERETAALSEALVAALKSARGEEPEVAFINGYQSLLRAVAQRPNSWRVIFSASPDPAVAGRFTRVRAQLGEAASASIGPVLTRWWGITDAEAKLPILVEFLMSSCEAAVRSLLDDDNPWGVDDLGELYGRIVCAAFSAA</sequence>
<keyword evidence="3" id="KW-0804">Transcription</keyword>
<organism evidence="7 8">
    <name type="scientific">Mycolicibacterium arenosum</name>
    <dbReference type="NCBI Taxonomy" id="2952157"/>
    <lineage>
        <taxon>Bacteria</taxon>
        <taxon>Bacillati</taxon>
        <taxon>Actinomycetota</taxon>
        <taxon>Actinomycetes</taxon>
        <taxon>Mycobacteriales</taxon>
        <taxon>Mycobacteriaceae</taxon>
        <taxon>Mycolicibacterium</taxon>
    </lineage>
</organism>
<name>A0ABT1LZ53_9MYCO</name>
<feature type="domain" description="HTH tetR-type" evidence="6">
    <location>
        <begin position="19"/>
        <end position="79"/>
    </location>
</feature>